<dbReference type="InterPro" id="IPR041698">
    <property type="entry name" value="Methyltransf_25"/>
</dbReference>
<dbReference type="SUPFAM" id="SSF53335">
    <property type="entry name" value="S-adenosyl-L-methionine-dependent methyltransferases"/>
    <property type="match status" value="1"/>
</dbReference>
<evidence type="ECO:0000259" key="3">
    <source>
        <dbReference type="Pfam" id="PF13649"/>
    </source>
</evidence>
<dbReference type="InterPro" id="IPR029063">
    <property type="entry name" value="SAM-dependent_MTases_sf"/>
</dbReference>
<dbReference type="GO" id="GO:0008168">
    <property type="term" value="F:methyltransferase activity"/>
    <property type="evidence" value="ECO:0007669"/>
    <property type="project" value="UniProtKB-KW"/>
</dbReference>
<evidence type="ECO:0000256" key="1">
    <source>
        <dbReference type="ARBA" id="ARBA00022603"/>
    </source>
</evidence>
<evidence type="ECO:0000313" key="5">
    <source>
        <dbReference type="Proteomes" id="UP000830434"/>
    </source>
</evidence>
<name>A0A8U0IDQ9_9EURY</name>
<proteinExistence type="predicted"/>
<evidence type="ECO:0000256" key="2">
    <source>
        <dbReference type="ARBA" id="ARBA00022679"/>
    </source>
</evidence>
<dbReference type="EMBL" id="CP096658">
    <property type="protein sequence ID" value="UPV99057.1"/>
    <property type="molecule type" value="Genomic_DNA"/>
</dbReference>
<sequence length="237" mass="25887">MSRDATAAAQQFYGRWADFYDFLARSTPGLGDLRARAADALALDPGDTVVEMGCGTGANFPHLRERVGPTGRVVGVDFTQGMLGRARDRIEREDWRNVHCVRADATEIEFREAPDAILATFVVGMLADPAAEVERWADRLAPGGRLALLDAAQTTRWFGWPVNRAFRGLVVASSPSGTEAYDAPPWTVLDDRVAAARRALRARADETTHSEHALGVVRITGGRVARRGRSARRVQFG</sequence>
<feature type="domain" description="Methyltransferase" evidence="3">
    <location>
        <begin position="49"/>
        <end position="144"/>
    </location>
</feature>
<gene>
    <name evidence="4" type="ORF">M0R88_11020</name>
</gene>
<accession>A0A8U0IDQ9</accession>
<evidence type="ECO:0000313" key="4">
    <source>
        <dbReference type="EMBL" id="UPV99057.1"/>
    </source>
</evidence>
<dbReference type="RefSeq" id="WP_248653561.1">
    <property type="nucleotide sequence ID" value="NZ_CP096658.1"/>
</dbReference>
<dbReference type="GO" id="GO:0032259">
    <property type="term" value="P:methylation"/>
    <property type="evidence" value="ECO:0007669"/>
    <property type="project" value="UniProtKB-KW"/>
</dbReference>
<dbReference type="KEGG" id="haxz:M0R88_11020"/>
<dbReference type="PANTHER" id="PTHR43861">
    <property type="entry name" value="TRANS-ACONITATE 2-METHYLTRANSFERASE-RELATED"/>
    <property type="match status" value="1"/>
</dbReference>
<dbReference type="PANTHER" id="PTHR43861:SF1">
    <property type="entry name" value="TRANS-ACONITATE 2-METHYLTRANSFERASE"/>
    <property type="match status" value="1"/>
</dbReference>
<keyword evidence="2" id="KW-0808">Transferase</keyword>
<reference evidence="4" key="1">
    <citation type="submission" date="2022-04" db="EMBL/GenBank/DDBJ databases">
        <title>Diverse halophilic archaea isolated from saline environments.</title>
        <authorList>
            <person name="Cui H.-L."/>
        </authorList>
    </citation>
    <scope>NUCLEOTIDE SEQUENCE</scope>
    <source>
        <strain evidence="4">XZYJT40</strain>
    </source>
</reference>
<dbReference type="Pfam" id="PF13649">
    <property type="entry name" value="Methyltransf_25"/>
    <property type="match status" value="1"/>
</dbReference>
<organism evidence="4 5">
    <name type="scientific">Halorussus gelatinilyticus</name>
    <dbReference type="NCBI Taxonomy" id="2937524"/>
    <lineage>
        <taxon>Archaea</taxon>
        <taxon>Methanobacteriati</taxon>
        <taxon>Methanobacteriota</taxon>
        <taxon>Stenosarchaea group</taxon>
        <taxon>Halobacteria</taxon>
        <taxon>Halobacteriales</taxon>
        <taxon>Haladaptataceae</taxon>
        <taxon>Halorussus</taxon>
    </lineage>
</organism>
<keyword evidence="5" id="KW-1185">Reference proteome</keyword>
<dbReference type="CDD" id="cd02440">
    <property type="entry name" value="AdoMet_MTases"/>
    <property type="match status" value="1"/>
</dbReference>
<dbReference type="AlphaFoldDB" id="A0A8U0IDQ9"/>
<dbReference type="Proteomes" id="UP000830434">
    <property type="component" value="Chromosome"/>
</dbReference>
<dbReference type="GeneID" id="72190393"/>
<protein>
    <submittedName>
        <fullName evidence="4">Class I SAM-dependent methyltransferase</fullName>
    </submittedName>
</protein>
<dbReference type="Gene3D" id="3.40.50.150">
    <property type="entry name" value="Vaccinia Virus protein VP39"/>
    <property type="match status" value="1"/>
</dbReference>
<keyword evidence="1 4" id="KW-0489">Methyltransferase</keyword>